<dbReference type="SUPFAM" id="SSF109604">
    <property type="entry name" value="HD-domain/PDEase-like"/>
    <property type="match status" value="1"/>
</dbReference>
<dbReference type="PANTHER" id="PTHR33594:SF1">
    <property type="entry name" value="HD_PDEASE DOMAIN-CONTAINING PROTEIN"/>
    <property type="match status" value="1"/>
</dbReference>
<accession>A0AAI9MW45</accession>
<name>A0AAI9MW45_PROST</name>
<dbReference type="InterPro" id="IPR003607">
    <property type="entry name" value="HD/PDEase_dom"/>
</dbReference>
<dbReference type="PANTHER" id="PTHR33594">
    <property type="entry name" value="SUPERFAMILY HYDROLASE, PUTATIVE (AFU_ORTHOLOGUE AFUA_1G03035)-RELATED"/>
    <property type="match status" value="1"/>
</dbReference>
<dbReference type="NCBIfam" id="NF007515">
    <property type="entry name" value="PRK10119.1"/>
    <property type="match status" value="1"/>
</dbReference>
<reference evidence="2" key="1">
    <citation type="submission" date="2024-02" db="EMBL/GenBank/DDBJ databases">
        <authorList>
            <consortium name="Clinical and Environmental Microbiology Branch: Whole genome sequencing antimicrobial resistance pathogens in the healthcare setting"/>
        </authorList>
    </citation>
    <scope>NUCLEOTIDE SEQUENCE</scope>
    <source>
        <strain evidence="2">2020GO-00142</strain>
    </source>
</reference>
<dbReference type="AlphaFoldDB" id="A0AAI9MW45"/>
<evidence type="ECO:0000259" key="1">
    <source>
        <dbReference type="SMART" id="SM00471"/>
    </source>
</evidence>
<dbReference type="EMBL" id="AAZDVE040000009">
    <property type="protein sequence ID" value="EMP9432598.1"/>
    <property type="molecule type" value="Genomic_DNA"/>
</dbReference>
<proteinExistence type="predicted"/>
<sequence>MDIDHWASEFDNYLLKNWVNHDNAHDIFHLRRVWRTAQTLMGASEQVNPLVVLVACYFHDVVTLPKDHPQRSQASSLSATETLRILTTHFPSLPKHYHDPIAHCIIAHSFSANVEPISLEAKIVQDADRLEALGAIGLARVFAVSGQLNRTLFDGDDPFAQNRALDDSRWALDHFQAKLLKLPETMQTPVGKLLATQNANYLVQFMAKLSAELSGNIAQFDDDIIARFSLDVN</sequence>
<evidence type="ECO:0000313" key="2">
    <source>
        <dbReference type="EMBL" id="EMP9432598.1"/>
    </source>
</evidence>
<dbReference type="Pfam" id="PF01966">
    <property type="entry name" value="HD"/>
    <property type="match status" value="1"/>
</dbReference>
<dbReference type="SMART" id="SM00471">
    <property type="entry name" value="HDc"/>
    <property type="match status" value="1"/>
</dbReference>
<protein>
    <submittedName>
        <fullName evidence="2">Phosphohydrolase</fullName>
    </submittedName>
</protein>
<dbReference type="InterPro" id="IPR006674">
    <property type="entry name" value="HD_domain"/>
</dbReference>
<comment type="caution">
    <text evidence="2">The sequence shown here is derived from an EMBL/GenBank/DDBJ whole genome shotgun (WGS) entry which is preliminary data.</text>
</comment>
<organism evidence="2">
    <name type="scientific">Providencia stuartii</name>
    <dbReference type="NCBI Taxonomy" id="588"/>
    <lineage>
        <taxon>Bacteria</taxon>
        <taxon>Pseudomonadati</taxon>
        <taxon>Pseudomonadota</taxon>
        <taxon>Gammaproteobacteria</taxon>
        <taxon>Enterobacterales</taxon>
        <taxon>Morganellaceae</taxon>
        <taxon>Providencia</taxon>
    </lineage>
</organism>
<dbReference type="CDD" id="cd00077">
    <property type="entry name" value="HDc"/>
    <property type="match status" value="1"/>
</dbReference>
<gene>
    <name evidence="2" type="ORF">JRA39_001635</name>
</gene>
<dbReference type="Gene3D" id="1.10.3210.50">
    <property type="match status" value="1"/>
</dbReference>
<feature type="domain" description="HD/PDEase" evidence="1">
    <location>
        <begin position="22"/>
        <end position="142"/>
    </location>
</feature>